<reference evidence="2 3" key="1">
    <citation type="submission" date="2020-04" db="EMBL/GenBank/DDBJ databases">
        <title>Hymenobacter polaris sp. nov., isolated from Arctic soil.</title>
        <authorList>
            <person name="Dahal R.H."/>
        </authorList>
    </citation>
    <scope>NUCLEOTIDE SEQUENCE [LARGE SCALE GENOMIC DNA]</scope>
    <source>
        <strain evidence="2 3">RP-2-7</strain>
    </source>
</reference>
<organism evidence="2 3">
    <name type="scientific">Hymenobacter polaris</name>
    <dbReference type="NCBI Taxonomy" id="2682546"/>
    <lineage>
        <taxon>Bacteria</taxon>
        <taxon>Pseudomonadati</taxon>
        <taxon>Bacteroidota</taxon>
        <taxon>Cytophagia</taxon>
        <taxon>Cytophagales</taxon>
        <taxon>Hymenobacteraceae</taxon>
        <taxon>Hymenobacter</taxon>
    </lineage>
</organism>
<dbReference type="EMBL" id="JABBGH010000001">
    <property type="protein sequence ID" value="NML65512.1"/>
    <property type="molecule type" value="Genomic_DNA"/>
</dbReference>
<sequence>METNHHTSFFVVIIGAFFFFSGIYSIVISLINLGQHKSDSTIETKLFKFNAPVGITYGIAALLVVVGIVKLDKQEAQDDEMQKLKNKNVDLAIKNHRLMTSDSAVSQGVIQETFSFFNPQSIFNGKVLVQAESGGFTGDPSLKFTGIIGVSPLQKGPFDTLNIETAKGKRFYFMTNDSIVWGVNTIDDVGNLTLEIYKDNLKLKTNKKPVLSDSIK</sequence>
<evidence type="ECO:0000313" key="3">
    <source>
        <dbReference type="Proteomes" id="UP000559626"/>
    </source>
</evidence>
<keyword evidence="1" id="KW-0472">Membrane</keyword>
<keyword evidence="1" id="KW-0812">Transmembrane</keyword>
<dbReference type="RefSeq" id="WP_169530809.1">
    <property type="nucleotide sequence ID" value="NZ_JABBGH010000001.1"/>
</dbReference>
<keyword evidence="1" id="KW-1133">Transmembrane helix</keyword>
<dbReference type="AlphaFoldDB" id="A0A7Y0ADW5"/>
<dbReference type="Proteomes" id="UP000559626">
    <property type="component" value="Unassembled WGS sequence"/>
</dbReference>
<keyword evidence="3" id="KW-1185">Reference proteome</keyword>
<protein>
    <submittedName>
        <fullName evidence="2">Uncharacterized protein</fullName>
    </submittedName>
</protein>
<accession>A0A7Y0ADW5</accession>
<evidence type="ECO:0000256" key="1">
    <source>
        <dbReference type="SAM" id="Phobius"/>
    </source>
</evidence>
<proteinExistence type="predicted"/>
<feature type="transmembrane region" description="Helical" evidence="1">
    <location>
        <begin position="7"/>
        <end position="31"/>
    </location>
</feature>
<name>A0A7Y0ADW5_9BACT</name>
<feature type="transmembrane region" description="Helical" evidence="1">
    <location>
        <begin position="51"/>
        <end position="71"/>
    </location>
</feature>
<evidence type="ECO:0000313" key="2">
    <source>
        <dbReference type="EMBL" id="NML65512.1"/>
    </source>
</evidence>
<gene>
    <name evidence="2" type="ORF">HHL22_09880</name>
</gene>
<comment type="caution">
    <text evidence="2">The sequence shown here is derived from an EMBL/GenBank/DDBJ whole genome shotgun (WGS) entry which is preliminary data.</text>
</comment>